<feature type="signal peptide" evidence="1">
    <location>
        <begin position="1"/>
        <end position="18"/>
    </location>
</feature>
<evidence type="ECO:0000313" key="2">
    <source>
        <dbReference type="EMBL" id="KAL2822539.1"/>
    </source>
</evidence>
<name>A0ABR4I5G5_9EURO</name>
<dbReference type="EMBL" id="JBFXLT010000002">
    <property type="protein sequence ID" value="KAL2822539.1"/>
    <property type="molecule type" value="Genomic_DNA"/>
</dbReference>
<organism evidence="2 3">
    <name type="scientific">Aspergillus granulosus</name>
    <dbReference type="NCBI Taxonomy" id="176169"/>
    <lineage>
        <taxon>Eukaryota</taxon>
        <taxon>Fungi</taxon>
        <taxon>Dikarya</taxon>
        <taxon>Ascomycota</taxon>
        <taxon>Pezizomycotina</taxon>
        <taxon>Eurotiomycetes</taxon>
        <taxon>Eurotiomycetidae</taxon>
        <taxon>Eurotiales</taxon>
        <taxon>Aspergillaceae</taxon>
        <taxon>Aspergillus</taxon>
        <taxon>Aspergillus subgen. Nidulantes</taxon>
    </lineage>
</organism>
<reference evidence="2 3" key="1">
    <citation type="submission" date="2024-07" db="EMBL/GenBank/DDBJ databases">
        <title>Section-level genome sequencing and comparative genomics of Aspergillus sections Usti and Cavernicolus.</title>
        <authorList>
            <consortium name="Lawrence Berkeley National Laboratory"/>
            <person name="Nybo J.L."/>
            <person name="Vesth T.C."/>
            <person name="Theobald S."/>
            <person name="Frisvad J.C."/>
            <person name="Larsen T.O."/>
            <person name="Kjaerboelling I."/>
            <person name="Rothschild-Mancinelli K."/>
            <person name="Lyhne E.K."/>
            <person name="Kogle M.E."/>
            <person name="Barry K."/>
            <person name="Clum A."/>
            <person name="Na H."/>
            <person name="Ledsgaard L."/>
            <person name="Lin J."/>
            <person name="Lipzen A."/>
            <person name="Kuo A."/>
            <person name="Riley R."/>
            <person name="Mondo S."/>
            <person name="Labutti K."/>
            <person name="Haridas S."/>
            <person name="Pangalinan J."/>
            <person name="Salamov A.A."/>
            <person name="Simmons B.A."/>
            <person name="Magnuson J.K."/>
            <person name="Chen J."/>
            <person name="Drula E."/>
            <person name="Henrissat B."/>
            <person name="Wiebenga A."/>
            <person name="Lubbers R.J."/>
            <person name="Gomes A.C."/>
            <person name="Makela M.R."/>
            <person name="Stajich J."/>
            <person name="Grigoriev I.V."/>
            <person name="Mortensen U.H."/>
            <person name="De Vries R.P."/>
            <person name="Baker S.E."/>
            <person name="Andersen M.R."/>
        </authorList>
    </citation>
    <scope>NUCLEOTIDE SEQUENCE [LARGE SCALE GENOMIC DNA]</scope>
    <source>
        <strain evidence="2 3">CBS 588.65</strain>
    </source>
</reference>
<accession>A0ABR4I5G5</accession>
<gene>
    <name evidence="2" type="ORF">BJX63DRAFT_123497</name>
</gene>
<sequence>MAFFFFGFLVMTWDPIFSFVTNAGLERGKARPAPFLPYTTGLAVALASIYKYTAPRHSVFPFFCVRGWVEYLPTLTINVTISHRVMFVT</sequence>
<evidence type="ECO:0000256" key="1">
    <source>
        <dbReference type="SAM" id="SignalP"/>
    </source>
</evidence>
<evidence type="ECO:0000313" key="3">
    <source>
        <dbReference type="Proteomes" id="UP001610334"/>
    </source>
</evidence>
<keyword evidence="3" id="KW-1185">Reference proteome</keyword>
<dbReference type="Proteomes" id="UP001610334">
    <property type="component" value="Unassembled WGS sequence"/>
</dbReference>
<protein>
    <submittedName>
        <fullName evidence="2">Uncharacterized protein</fullName>
    </submittedName>
</protein>
<keyword evidence="1" id="KW-0732">Signal</keyword>
<proteinExistence type="predicted"/>
<comment type="caution">
    <text evidence="2">The sequence shown here is derived from an EMBL/GenBank/DDBJ whole genome shotgun (WGS) entry which is preliminary data.</text>
</comment>
<feature type="chain" id="PRO_5046265597" evidence="1">
    <location>
        <begin position="19"/>
        <end position="89"/>
    </location>
</feature>